<dbReference type="FunFam" id="1.10.10.60:FF:000007">
    <property type="entry name" value="Two-component response regulator"/>
    <property type="match status" value="1"/>
</dbReference>
<comment type="subcellular location">
    <subcellularLocation>
        <location evidence="1">Nucleus</location>
    </subcellularLocation>
</comment>
<evidence type="ECO:0000256" key="2">
    <source>
        <dbReference type="ARBA" id="ARBA00023015"/>
    </source>
</evidence>
<feature type="region of interest" description="Disordered" evidence="5">
    <location>
        <begin position="181"/>
        <end position="221"/>
    </location>
</feature>
<dbReference type="InterPro" id="IPR009057">
    <property type="entry name" value="Homeodomain-like_sf"/>
</dbReference>
<name>A0A328D152_9ASTE</name>
<dbReference type="InterPro" id="IPR001005">
    <property type="entry name" value="SANT/Myb"/>
</dbReference>
<feature type="compositionally biased region" description="Low complexity" evidence="5">
    <location>
        <begin position="196"/>
        <end position="207"/>
    </location>
</feature>
<dbReference type="NCBIfam" id="TIGR01557">
    <property type="entry name" value="myb_SHAQKYF"/>
    <property type="match status" value="1"/>
</dbReference>
<evidence type="ECO:0000313" key="8">
    <source>
        <dbReference type="Proteomes" id="UP000249390"/>
    </source>
</evidence>
<dbReference type="Pfam" id="PF00249">
    <property type="entry name" value="Myb_DNA-binding"/>
    <property type="match status" value="1"/>
</dbReference>
<dbReference type="AlphaFoldDB" id="A0A328D152"/>
<comment type="caution">
    <text evidence="7">The sequence shown here is derived from an EMBL/GenBank/DDBJ whole genome shotgun (WGS) entry which is preliminary data.</text>
</comment>
<organism evidence="7 8">
    <name type="scientific">Cuscuta australis</name>
    <dbReference type="NCBI Taxonomy" id="267555"/>
    <lineage>
        <taxon>Eukaryota</taxon>
        <taxon>Viridiplantae</taxon>
        <taxon>Streptophyta</taxon>
        <taxon>Embryophyta</taxon>
        <taxon>Tracheophyta</taxon>
        <taxon>Spermatophyta</taxon>
        <taxon>Magnoliopsida</taxon>
        <taxon>eudicotyledons</taxon>
        <taxon>Gunneridae</taxon>
        <taxon>Pentapetalae</taxon>
        <taxon>asterids</taxon>
        <taxon>lamiids</taxon>
        <taxon>Solanales</taxon>
        <taxon>Convolvulaceae</taxon>
        <taxon>Cuscuteae</taxon>
        <taxon>Cuscuta</taxon>
        <taxon>Cuscuta subgen. Grammica</taxon>
        <taxon>Cuscuta sect. Cleistogrammica</taxon>
    </lineage>
</organism>
<keyword evidence="2" id="KW-0805">Transcription regulation</keyword>
<reference evidence="7 8" key="1">
    <citation type="submission" date="2018-06" db="EMBL/GenBank/DDBJ databases">
        <title>The Genome of Cuscuta australis (Dodder) Provides Insight into the Evolution of Plant Parasitism.</title>
        <authorList>
            <person name="Liu H."/>
        </authorList>
    </citation>
    <scope>NUCLEOTIDE SEQUENCE [LARGE SCALE GENOMIC DNA]</scope>
    <source>
        <strain evidence="8">cv. Yunnan</strain>
        <tissue evidence="7">Vines</tissue>
    </source>
</reference>
<evidence type="ECO:0000256" key="4">
    <source>
        <dbReference type="ARBA" id="ARBA00023242"/>
    </source>
</evidence>
<dbReference type="GO" id="GO:0010597">
    <property type="term" value="P:green leaf volatile biosynthetic process"/>
    <property type="evidence" value="ECO:0007669"/>
    <property type="project" value="UniProtKB-ARBA"/>
</dbReference>
<evidence type="ECO:0000256" key="3">
    <source>
        <dbReference type="ARBA" id="ARBA00023163"/>
    </source>
</evidence>
<keyword evidence="8" id="KW-1185">Reference proteome</keyword>
<dbReference type="Proteomes" id="UP000249390">
    <property type="component" value="Unassembled WGS sequence"/>
</dbReference>
<dbReference type="SUPFAM" id="SSF46689">
    <property type="entry name" value="Homeodomain-like"/>
    <property type="match status" value="1"/>
</dbReference>
<dbReference type="PROSITE" id="PS51294">
    <property type="entry name" value="HTH_MYB"/>
    <property type="match status" value="1"/>
</dbReference>
<dbReference type="GO" id="GO:0000976">
    <property type="term" value="F:transcription cis-regulatory region binding"/>
    <property type="evidence" value="ECO:0007669"/>
    <property type="project" value="UniProtKB-ARBA"/>
</dbReference>
<evidence type="ECO:0000256" key="5">
    <source>
        <dbReference type="SAM" id="MobiDB-lite"/>
    </source>
</evidence>
<dbReference type="InterPro" id="IPR044841">
    <property type="entry name" value="LUX/BOA-like"/>
</dbReference>
<dbReference type="PANTHER" id="PTHR31442">
    <property type="entry name" value="HOMEODOMAIN-LIKE SUPERFAMILY PROTEIN-RELATED"/>
    <property type="match status" value="1"/>
</dbReference>
<evidence type="ECO:0000256" key="1">
    <source>
        <dbReference type="ARBA" id="ARBA00004123"/>
    </source>
</evidence>
<dbReference type="InterPro" id="IPR006447">
    <property type="entry name" value="Myb_dom_plants"/>
</dbReference>
<proteinExistence type="predicted"/>
<evidence type="ECO:0000259" key="6">
    <source>
        <dbReference type="PROSITE" id="PS51294"/>
    </source>
</evidence>
<dbReference type="GO" id="GO:0005634">
    <property type="term" value="C:nucleus"/>
    <property type="evidence" value="ECO:0007669"/>
    <property type="project" value="UniProtKB-SubCell"/>
</dbReference>
<gene>
    <name evidence="7" type="ORF">DM860_002729</name>
</gene>
<keyword evidence="4" id="KW-0539">Nucleus</keyword>
<dbReference type="Gene3D" id="1.10.10.60">
    <property type="entry name" value="Homeodomain-like"/>
    <property type="match status" value="1"/>
</dbReference>
<dbReference type="GO" id="GO:0003700">
    <property type="term" value="F:DNA-binding transcription factor activity"/>
    <property type="evidence" value="ECO:0007669"/>
    <property type="project" value="InterPro"/>
</dbReference>
<sequence length="293" mass="33805">MTDHEDCGGALARVALREGAFLCLEKPISAYTIKYLWQHVLRETSSRSCWEVSNNNNNNNNNNNKQVVFTNNGFMVNNNINDNNAAVVAVKKNKARNNYNHEYSNREKKRSRGVLVCKKHSNTTTTSGEERVLWTEELHSLFMDAIHKLGEGRCFPKEIVETMNVPNLTRMQVASHLQKCRNNDWHGPKNKKKKPNNNNNNYNQQQPSSQGDDGVKKRHPPRFGAMPVVIEQDNAEEESNLDVDDFLVDDLSRSPFYNEKVTASHLCWFNYISILNITYYQNSNLVFLLYFNE</sequence>
<feature type="domain" description="HTH myb-type" evidence="6">
    <location>
        <begin position="131"/>
        <end position="185"/>
    </location>
</feature>
<evidence type="ECO:0000313" key="7">
    <source>
        <dbReference type="EMBL" id="RAL39196.1"/>
    </source>
</evidence>
<keyword evidence="3" id="KW-0804">Transcription</keyword>
<dbReference type="EMBL" id="NQVE01000200">
    <property type="protein sequence ID" value="RAL39196.1"/>
    <property type="molecule type" value="Genomic_DNA"/>
</dbReference>
<dbReference type="InterPro" id="IPR017930">
    <property type="entry name" value="Myb_dom"/>
</dbReference>
<dbReference type="PANTHER" id="PTHR31442:SF32">
    <property type="entry name" value="TWO-COMPONENT RESPONSE REGULATOR ORR21-LIKE"/>
    <property type="match status" value="1"/>
</dbReference>
<accession>A0A328D152</accession>
<protein>
    <recommendedName>
        <fullName evidence="6">HTH myb-type domain-containing protein</fullName>
    </recommendedName>
</protein>